<evidence type="ECO:0000256" key="7">
    <source>
        <dbReference type="ARBA" id="ARBA00023012"/>
    </source>
</evidence>
<dbReference type="InterPro" id="IPR001789">
    <property type="entry name" value="Sig_transdc_resp-reg_receiver"/>
</dbReference>
<dbReference type="SUPFAM" id="SSF52172">
    <property type="entry name" value="CheY-like"/>
    <property type="match status" value="2"/>
</dbReference>
<dbReference type="CDD" id="cd00082">
    <property type="entry name" value="HisKA"/>
    <property type="match status" value="1"/>
</dbReference>
<evidence type="ECO:0000256" key="8">
    <source>
        <dbReference type="PROSITE-ProRule" id="PRU00169"/>
    </source>
</evidence>
<dbReference type="CDD" id="cd17546">
    <property type="entry name" value="REC_hyHK_CKI1_RcsC-like"/>
    <property type="match status" value="1"/>
</dbReference>
<dbReference type="Gene3D" id="3.30.565.10">
    <property type="entry name" value="Histidine kinase-like ATPase, C-terminal domain"/>
    <property type="match status" value="1"/>
</dbReference>
<evidence type="ECO:0000256" key="5">
    <source>
        <dbReference type="ARBA" id="ARBA00022679"/>
    </source>
</evidence>
<dbReference type="Proteomes" id="UP001595548">
    <property type="component" value="Unassembled WGS sequence"/>
</dbReference>
<dbReference type="PROSITE" id="PS50885">
    <property type="entry name" value="HAMP"/>
    <property type="match status" value="1"/>
</dbReference>
<dbReference type="Gene3D" id="6.10.340.10">
    <property type="match status" value="1"/>
</dbReference>
<feature type="transmembrane region" description="Helical" evidence="9">
    <location>
        <begin position="20"/>
        <end position="41"/>
    </location>
</feature>
<dbReference type="SMART" id="SM00448">
    <property type="entry name" value="REC"/>
    <property type="match status" value="2"/>
</dbReference>
<evidence type="ECO:0000259" key="10">
    <source>
        <dbReference type="PROSITE" id="PS50109"/>
    </source>
</evidence>
<feature type="modified residue" description="4-aspartylphosphate" evidence="8">
    <location>
        <position position="718"/>
    </location>
</feature>
<dbReference type="RefSeq" id="WP_382416724.1">
    <property type="nucleotide sequence ID" value="NZ_AP031500.1"/>
</dbReference>
<name>A0ABV7HT00_9GAMM</name>
<dbReference type="EMBL" id="JBHRTL010000007">
    <property type="protein sequence ID" value="MFC3155784.1"/>
    <property type="molecule type" value="Genomic_DNA"/>
</dbReference>
<comment type="caution">
    <text evidence="13">The sequence shown here is derived from an EMBL/GenBank/DDBJ whole genome shotgun (WGS) entry which is preliminary data.</text>
</comment>
<dbReference type="InterPro" id="IPR003660">
    <property type="entry name" value="HAMP_dom"/>
</dbReference>
<reference evidence="14" key="1">
    <citation type="journal article" date="2019" name="Int. J. Syst. Evol. Microbiol.">
        <title>The Global Catalogue of Microorganisms (GCM) 10K type strain sequencing project: providing services to taxonomists for standard genome sequencing and annotation.</title>
        <authorList>
            <consortium name="The Broad Institute Genomics Platform"/>
            <consortium name="The Broad Institute Genome Sequencing Center for Infectious Disease"/>
            <person name="Wu L."/>
            <person name="Ma J."/>
        </authorList>
    </citation>
    <scope>NUCLEOTIDE SEQUENCE [LARGE SCALE GENOMIC DNA]</scope>
    <source>
        <strain evidence="14">KCTC 52141</strain>
    </source>
</reference>
<dbReference type="Pfam" id="PF00072">
    <property type="entry name" value="Response_reg"/>
    <property type="match status" value="2"/>
</dbReference>
<proteinExistence type="predicted"/>
<evidence type="ECO:0000256" key="1">
    <source>
        <dbReference type="ARBA" id="ARBA00000085"/>
    </source>
</evidence>
<organism evidence="13 14">
    <name type="scientific">Gilvimarinus japonicus</name>
    <dbReference type="NCBI Taxonomy" id="1796469"/>
    <lineage>
        <taxon>Bacteria</taxon>
        <taxon>Pseudomonadati</taxon>
        <taxon>Pseudomonadota</taxon>
        <taxon>Gammaproteobacteria</taxon>
        <taxon>Cellvibrionales</taxon>
        <taxon>Cellvibrionaceae</taxon>
        <taxon>Gilvimarinus</taxon>
    </lineage>
</organism>
<dbReference type="EC" id="2.7.13.3" evidence="3"/>
<dbReference type="InterPro" id="IPR011006">
    <property type="entry name" value="CheY-like_superfamily"/>
</dbReference>
<dbReference type="CDD" id="cd16922">
    <property type="entry name" value="HATPase_EvgS-ArcB-TorS-like"/>
    <property type="match status" value="1"/>
</dbReference>
<evidence type="ECO:0000259" key="11">
    <source>
        <dbReference type="PROSITE" id="PS50110"/>
    </source>
</evidence>
<dbReference type="InterPro" id="IPR004358">
    <property type="entry name" value="Sig_transdc_His_kin-like_C"/>
</dbReference>
<feature type="domain" description="Response regulatory" evidence="11">
    <location>
        <begin position="667"/>
        <end position="788"/>
    </location>
</feature>
<dbReference type="PANTHER" id="PTHR45339">
    <property type="entry name" value="HYBRID SIGNAL TRANSDUCTION HISTIDINE KINASE J"/>
    <property type="match status" value="1"/>
</dbReference>
<dbReference type="InterPro" id="IPR003594">
    <property type="entry name" value="HATPase_dom"/>
</dbReference>
<dbReference type="InterPro" id="IPR003661">
    <property type="entry name" value="HisK_dim/P_dom"/>
</dbReference>
<keyword evidence="5" id="KW-0808">Transferase</keyword>
<evidence type="ECO:0000259" key="12">
    <source>
        <dbReference type="PROSITE" id="PS50885"/>
    </source>
</evidence>
<dbReference type="SUPFAM" id="SSF55874">
    <property type="entry name" value="ATPase domain of HSP90 chaperone/DNA topoisomerase II/histidine kinase"/>
    <property type="match status" value="1"/>
</dbReference>
<keyword evidence="9" id="KW-1133">Transmembrane helix</keyword>
<feature type="domain" description="Response regulatory" evidence="11">
    <location>
        <begin position="526"/>
        <end position="643"/>
    </location>
</feature>
<evidence type="ECO:0000256" key="4">
    <source>
        <dbReference type="ARBA" id="ARBA00022553"/>
    </source>
</evidence>
<dbReference type="PROSITE" id="PS50109">
    <property type="entry name" value="HIS_KIN"/>
    <property type="match status" value="1"/>
</dbReference>
<comment type="subcellular location">
    <subcellularLocation>
        <location evidence="2">Membrane</location>
    </subcellularLocation>
</comment>
<dbReference type="CDD" id="cd00156">
    <property type="entry name" value="REC"/>
    <property type="match status" value="1"/>
</dbReference>
<dbReference type="Pfam" id="PF00512">
    <property type="entry name" value="HisKA"/>
    <property type="match status" value="1"/>
</dbReference>
<dbReference type="Pfam" id="PF17149">
    <property type="entry name" value="CHASE5"/>
    <property type="match status" value="1"/>
</dbReference>
<dbReference type="Gene3D" id="3.40.50.2300">
    <property type="match status" value="2"/>
</dbReference>
<keyword evidence="9" id="KW-0472">Membrane</keyword>
<keyword evidence="14" id="KW-1185">Reference proteome</keyword>
<protein>
    <recommendedName>
        <fullName evidence="3">histidine kinase</fullName>
        <ecNumber evidence="3">2.7.13.3</ecNumber>
    </recommendedName>
</protein>
<dbReference type="SUPFAM" id="SSF47384">
    <property type="entry name" value="Homodimeric domain of signal transducing histidine kinase"/>
    <property type="match status" value="1"/>
</dbReference>
<dbReference type="SMART" id="SM00387">
    <property type="entry name" value="HATPase_c"/>
    <property type="match status" value="1"/>
</dbReference>
<dbReference type="InterPro" id="IPR033414">
    <property type="entry name" value="Sensor_dom"/>
</dbReference>
<feature type="domain" description="HAMP" evidence="12">
    <location>
        <begin position="187"/>
        <end position="245"/>
    </location>
</feature>
<keyword evidence="6" id="KW-0418">Kinase</keyword>
<evidence type="ECO:0000313" key="13">
    <source>
        <dbReference type="EMBL" id="MFC3155784.1"/>
    </source>
</evidence>
<dbReference type="InterPro" id="IPR005467">
    <property type="entry name" value="His_kinase_dom"/>
</dbReference>
<keyword evidence="9" id="KW-0812">Transmembrane</keyword>
<accession>A0ABV7HT00</accession>
<keyword evidence="7" id="KW-0902">Two-component regulatory system</keyword>
<feature type="transmembrane region" description="Helical" evidence="9">
    <location>
        <begin position="163"/>
        <end position="185"/>
    </location>
</feature>
<gene>
    <name evidence="13" type="ORF">ACFOEB_11285</name>
</gene>
<dbReference type="SMART" id="SM00388">
    <property type="entry name" value="HisKA"/>
    <property type="match status" value="1"/>
</dbReference>
<dbReference type="InterPro" id="IPR036097">
    <property type="entry name" value="HisK_dim/P_sf"/>
</dbReference>
<dbReference type="Pfam" id="PF02518">
    <property type="entry name" value="HATPase_c"/>
    <property type="match status" value="1"/>
</dbReference>
<feature type="domain" description="Histidine kinase" evidence="10">
    <location>
        <begin position="284"/>
        <end position="506"/>
    </location>
</feature>
<dbReference type="PROSITE" id="PS50110">
    <property type="entry name" value="RESPONSE_REGULATORY"/>
    <property type="match status" value="2"/>
</dbReference>
<dbReference type="InterPro" id="IPR036890">
    <property type="entry name" value="HATPase_C_sf"/>
</dbReference>
<comment type="caution">
    <text evidence="8">Lacks conserved residue(s) required for the propagation of feature annotation.</text>
</comment>
<evidence type="ECO:0000313" key="14">
    <source>
        <dbReference type="Proteomes" id="UP001595548"/>
    </source>
</evidence>
<evidence type="ECO:0000256" key="9">
    <source>
        <dbReference type="SAM" id="Phobius"/>
    </source>
</evidence>
<keyword evidence="4 8" id="KW-0597">Phosphoprotein</keyword>
<dbReference type="PRINTS" id="PR00344">
    <property type="entry name" value="BCTRLSENSOR"/>
</dbReference>
<sequence length="802" mass="88691">MLPFTRYARDNPIATRLLGLIILCSSIITLVAIALQLYSNFNDDVSSLEKRLDQVRVSTLASMTKSLWGFDQEQLQIQINSVLDVADVVKVQVDWRDWNNQPQTLIARKPSVNDATIIESPARFLVKQYDLIYRDESTAAQHLGQLTVTATLTTIYDKLWERALFIALIQGTKTLLVSLLILWLIHTLLTRHIDTIARYARQLNLDKLATPLVLKHKKTTDTPDELDNVINAINHMRETLQEDIEQRHNIELALLSEKEEKLETRRQKLAAEEASRAKSQFLATMSHEIRTPMNGVIGMLDMLRDTRLDDNQRHYVDVIHRSGENLLDIINDILDYSKIEAGKMQLETAEFDLGMIVDDAIALFGATANKRHIELYGYIEPDVQTYLRGDPTRLRQILINLIGNAFKFTSTGSITLHVSTAADSSAATPKLKFAIADTGIGISKNAQASLFDAFRQADSSTTRHYGGTGLGLAICKSLTELMHGDLGVDSKVGQGSTFWFTACFAPSAKIAIAKSASDPIPLAGKRLLLADHSEPLGELVAKLCAAWQVQLIRTPSASGAIDVIKAGEPFDVIILCQQLPVMSGLHLADWIRREAELTEVPLVLLTGSDEPLAPDALDRLKIHAALRKPLLPRQLYRTLFTACGLTPPSNNAELSMSVTHHSLAHLKVLVAEDNAVNRMVIKGLLGKLGVEPIITDNGREALRAVQRAATPFDLILMDCEMPDMDGFEATRAIRSYEQAEAHTATTIVALTAHALEEHREAVFACGMDHFLCKPISFKSLTQALDKLGLAPDAPIARTTLKS</sequence>
<evidence type="ECO:0000256" key="3">
    <source>
        <dbReference type="ARBA" id="ARBA00012438"/>
    </source>
</evidence>
<comment type="catalytic activity">
    <reaction evidence="1">
        <text>ATP + protein L-histidine = ADP + protein N-phospho-L-histidine.</text>
        <dbReference type="EC" id="2.7.13.3"/>
    </reaction>
</comment>
<dbReference type="Gene3D" id="1.10.287.130">
    <property type="match status" value="1"/>
</dbReference>
<evidence type="ECO:0000256" key="2">
    <source>
        <dbReference type="ARBA" id="ARBA00004370"/>
    </source>
</evidence>
<dbReference type="PANTHER" id="PTHR45339:SF1">
    <property type="entry name" value="HYBRID SIGNAL TRANSDUCTION HISTIDINE KINASE J"/>
    <property type="match status" value="1"/>
</dbReference>
<evidence type="ECO:0000256" key="6">
    <source>
        <dbReference type="ARBA" id="ARBA00022777"/>
    </source>
</evidence>